<evidence type="ECO:0000313" key="10">
    <source>
        <dbReference type="Proteomes" id="UP000199537"/>
    </source>
</evidence>
<keyword evidence="10" id="KW-1185">Reference proteome</keyword>
<feature type="transmembrane region" description="Helical" evidence="7">
    <location>
        <begin position="134"/>
        <end position="156"/>
    </location>
</feature>
<keyword evidence="4" id="KW-0378">Hydrolase</keyword>
<dbReference type="STRING" id="1393122.SAMN05660895_2376"/>
<feature type="transmembrane region" description="Helical" evidence="7">
    <location>
        <begin position="106"/>
        <end position="127"/>
    </location>
</feature>
<dbReference type="Gene3D" id="1.20.1540.10">
    <property type="entry name" value="Rhomboid-like"/>
    <property type="match status" value="1"/>
</dbReference>
<name>A0A1I7NMV0_9BACT</name>
<reference evidence="10" key="1">
    <citation type="submission" date="2016-10" db="EMBL/GenBank/DDBJ databases">
        <authorList>
            <person name="Varghese N."/>
            <person name="Submissions S."/>
        </authorList>
    </citation>
    <scope>NUCLEOTIDE SEQUENCE [LARGE SCALE GENOMIC DNA]</scope>
    <source>
        <strain evidence="10">DSM 14807</strain>
    </source>
</reference>
<comment type="subcellular location">
    <subcellularLocation>
        <location evidence="1">Membrane</location>
        <topology evidence="1">Multi-pass membrane protein</topology>
    </subcellularLocation>
</comment>
<feature type="domain" description="Peptidase S54 rhomboid" evidence="8">
    <location>
        <begin position="39"/>
        <end position="183"/>
    </location>
</feature>
<sequence>MSLTLIIIIITCVISISAFYNPQLLEQFLFWPFYIKRRHEYWRFITCGFIHLDYIHLGFNMFTLYFFGQIVEFYIFEGRGSGFLTFYLLSLVGSNLYSYFRHRDNFDYRALGASGAVSAVVFSFIVFAPWQTILVFFIPVPAIVYGVLYLIYSAYMSRKGYDNIGHDAHFWGGVFGIAYTIIVQPAVGLMFFERLFHPGF</sequence>
<protein>
    <submittedName>
        <fullName evidence="9">Membrane associated serine protease, rhomboid family</fullName>
    </submittedName>
</protein>
<dbReference type="EMBL" id="FPCJ01000001">
    <property type="protein sequence ID" value="SFV35984.1"/>
    <property type="molecule type" value="Genomic_DNA"/>
</dbReference>
<dbReference type="SUPFAM" id="SSF144091">
    <property type="entry name" value="Rhomboid-like"/>
    <property type="match status" value="1"/>
</dbReference>
<feature type="transmembrane region" description="Helical" evidence="7">
    <location>
        <begin position="80"/>
        <end position="100"/>
    </location>
</feature>
<evidence type="ECO:0000256" key="5">
    <source>
        <dbReference type="ARBA" id="ARBA00022989"/>
    </source>
</evidence>
<dbReference type="GO" id="GO:0006508">
    <property type="term" value="P:proteolysis"/>
    <property type="evidence" value="ECO:0007669"/>
    <property type="project" value="UniProtKB-KW"/>
</dbReference>
<evidence type="ECO:0000256" key="6">
    <source>
        <dbReference type="ARBA" id="ARBA00023136"/>
    </source>
</evidence>
<dbReference type="GO" id="GO:0016020">
    <property type="term" value="C:membrane"/>
    <property type="evidence" value="ECO:0007669"/>
    <property type="project" value="UniProtKB-SubCell"/>
</dbReference>
<gene>
    <name evidence="9" type="ORF">SAMN05660895_2376</name>
</gene>
<dbReference type="Pfam" id="PF01694">
    <property type="entry name" value="Rhomboid"/>
    <property type="match status" value="1"/>
</dbReference>
<dbReference type="PANTHER" id="PTHR43731">
    <property type="entry name" value="RHOMBOID PROTEASE"/>
    <property type="match status" value="1"/>
</dbReference>
<feature type="transmembrane region" description="Helical" evidence="7">
    <location>
        <begin position="42"/>
        <end position="68"/>
    </location>
</feature>
<organism evidence="9 10">
    <name type="scientific">Thermoflavifilum thermophilum</name>
    <dbReference type="NCBI Taxonomy" id="1393122"/>
    <lineage>
        <taxon>Bacteria</taxon>
        <taxon>Pseudomonadati</taxon>
        <taxon>Bacteroidota</taxon>
        <taxon>Chitinophagia</taxon>
        <taxon>Chitinophagales</taxon>
        <taxon>Chitinophagaceae</taxon>
        <taxon>Thermoflavifilum</taxon>
    </lineage>
</organism>
<evidence type="ECO:0000256" key="1">
    <source>
        <dbReference type="ARBA" id="ARBA00004141"/>
    </source>
</evidence>
<evidence type="ECO:0000256" key="4">
    <source>
        <dbReference type="ARBA" id="ARBA00022801"/>
    </source>
</evidence>
<accession>A0A1I7NMV0</accession>
<evidence type="ECO:0000313" key="9">
    <source>
        <dbReference type="EMBL" id="SFV35984.1"/>
    </source>
</evidence>
<dbReference type="InterPro" id="IPR022764">
    <property type="entry name" value="Peptidase_S54_rhomboid_dom"/>
</dbReference>
<evidence type="ECO:0000259" key="8">
    <source>
        <dbReference type="Pfam" id="PF01694"/>
    </source>
</evidence>
<evidence type="ECO:0000256" key="3">
    <source>
        <dbReference type="ARBA" id="ARBA00022692"/>
    </source>
</evidence>
<feature type="transmembrane region" description="Helical" evidence="7">
    <location>
        <begin position="168"/>
        <end position="192"/>
    </location>
</feature>
<evidence type="ECO:0000256" key="2">
    <source>
        <dbReference type="ARBA" id="ARBA00009045"/>
    </source>
</evidence>
<comment type="similarity">
    <text evidence="2">Belongs to the peptidase S54 family.</text>
</comment>
<keyword evidence="9" id="KW-0645">Protease</keyword>
<dbReference type="InterPro" id="IPR035952">
    <property type="entry name" value="Rhomboid-like_sf"/>
</dbReference>
<dbReference type="OrthoDB" id="9807874at2"/>
<keyword evidence="5 7" id="KW-1133">Transmembrane helix</keyword>
<keyword evidence="3 7" id="KW-0812">Transmembrane</keyword>
<dbReference type="InterPro" id="IPR050925">
    <property type="entry name" value="Rhomboid_protease_S54"/>
</dbReference>
<evidence type="ECO:0000256" key="7">
    <source>
        <dbReference type="SAM" id="Phobius"/>
    </source>
</evidence>
<dbReference type="AlphaFoldDB" id="A0A1I7NMV0"/>
<keyword evidence="6 7" id="KW-0472">Membrane</keyword>
<proteinExistence type="inferred from homology"/>
<dbReference type="Proteomes" id="UP000199537">
    <property type="component" value="Unassembled WGS sequence"/>
</dbReference>
<dbReference type="GO" id="GO:0004252">
    <property type="term" value="F:serine-type endopeptidase activity"/>
    <property type="evidence" value="ECO:0007669"/>
    <property type="project" value="InterPro"/>
</dbReference>
<dbReference type="RefSeq" id="WP_092460747.1">
    <property type="nucleotide sequence ID" value="NZ_FPCJ01000001.1"/>
</dbReference>
<dbReference type="PANTHER" id="PTHR43731:SF14">
    <property type="entry name" value="PRESENILIN-ASSOCIATED RHOMBOID-LIKE PROTEIN, MITOCHONDRIAL"/>
    <property type="match status" value="1"/>
</dbReference>